<keyword evidence="9" id="KW-0508">mRNA splicing</keyword>
<dbReference type="SMART" id="SM00487">
    <property type="entry name" value="DEXDc"/>
    <property type="match status" value="1"/>
</dbReference>
<dbReference type="Gene3D" id="1.25.40.10">
    <property type="entry name" value="Tetratricopeptide repeat domain"/>
    <property type="match status" value="2"/>
</dbReference>
<gene>
    <name evidence="23" type="ORF">ACJ72_06640</name>
</gene>
<dbReference type="EC" id="3.6.4.13" evidence="2"/>
<feature type="compositionally biased region" description="Polar residues" evidence="19">
    <location>
        <begin position="557"/>
        <end position="594"/>
    </location>
</feature>
<comment type="caution">
    <text evidence="23">The sequence shown here is derived from an EMBL/GenBank/DDBJ whole genome shotgun (WGS) entry which is preliminary data.</text>
</comment>
<dbReference type="GO" id="GO:0030627">
    <property type="term" value="F:pre-mRNA 5'-splice site binding"/>
    <property type="evidence" value="ECO:0007669"/>
    <property type="project" value="TreeGrafter"/>
</dbReference>
<dbReference type="PANTHER" id="PTHR17204">
    <property type="entry name" value="PRE-MRNA PROCESSING PROTEIN PRP39-RELATED"/>
    <property type="match status" value="1"/>
</dbReference>
<name>A0A1B7NQE1_9EURO</name>
<dbReference type="InterPro" id="IPR011545">
    <property type="entry name" value="DEAD/DEAH_box_helicase_dom"/>
</dbReference>
<feature type="domain" description="Helicase ATP-binding" evidence="20">
    <location>
        <begin position="965"/>
        <end position="1170"/>
    </location>
</feature>
<evidence type="ECO:0000256" key="5">
    <source>
        <dbReference type="ARBA" id="ARBA00022741"/>
    </source>
</evidence>
<keyword evidence="10" id="KW-0539">Nucleus</keyword>
<comment type="catalytic activity">
    <reaction evidence="17">
        <text>ATP + H2O = ADP + phosphate + H(+)</text>
        <dbReference type="Rhea" id="RHEA:13065"/>
        <dbReference type="ChEBI" id="CHEBI:15377"/>
        <dbReference type="ChEBI" id="CHEBI:15378"/>
        <dbReference type="ChEBI" id="CHEBI:30616"/>
        <dbReference type="ChEBI" id="CHEBI:43474"/>
        <dbReference type="ChEBI" id="CHEBI:456216"/>
        <dbReference type="EC" id="3.6.4.13"/>
    </reaction>
</comment>
<dbReference type="GO" id="GO:0003724">
    <property type="term" value="F:RNA helicase activity"/>
    <property type="evidence" value="ECO:0007669"/>
    <property type="project" value="UniProtKB-EC"/>
</dbReference>
<dbReference type="Proteomes" id="UP000091918">
    <property type="component" value="Unassembled WGS sequence"/>
</dbReference>
<evidence type="ECO:0000256" key="6">
    <source>
        <dbReference type="ARBA" id="ARBA00022801"/>
    </source>
</evidence>
<keyword evidence="24" id="KW-1185">Reference proteome</keyword>
<evidence type="ECO:0000313" key="24">
    <source>
        <dbReference type="Proteomes" id="UP000091918"/>
    </source>
</evidence>
<dbReference type="Pfam" id="PF00271">
    <property type="entry name" value="Helicase_C"/>
    <property type="match status" value="1"/>
</dbReference>
<evidence type="ECO:0000256" key="1">
    <source>
        <dbReference type="ARBA" id="ARBA00004123"/>
    </source>
</evidence>
<dbReference type="SMART" id="SM00490">
    <property type="entry name" value="HELICc"/>
    <property type="match status" value="1"/>
</dbReference>
<evidence type="ECO:0000259" key="22">
    <source>
        <dbReference type="PROSITE" id="PS51195"/>
    </source>
</evidence>
<dbReference type="Pfam" id="PF25430">
    <property type="entry name" value="DDX23"/>
    <property type="match status" value="1"/>
</dbReference>
<evidence type="ECO:0000256" key="17">
    <source>
        <dbReference type="ARBA" id="ARBA00047984"/>
    </source>
</evidence>
<evidence type="ECO:0000259" key="20">
    <source>
        <dbReference type="PROSITE" id="PS51192"/>
    </source>
</evidence>
<evidence type="ECO:0000256" key="3">
    <source>
        <dbReference type="ARBA" id="ARBA00022664"/>
    </source>
</evidence>
<keyword evidence="3" id="KW-0507">mRNA processing</keyword>
<dbReference type="CDD" id="cd18787">
    <property type="entry name" value="SF2_C_DEAD"/>
    <property type="match status" value="1"/>
</dbReference>
<evidence type="ECO:0000256" key="16">
    <source>
        <dbReference type="ARBA" id="ARBA00040398"/>
    </source>
</evidence>
<dbReference type="GO" id="GO:0005685">
    <property type="term" value="C:U1 snRNP"/>
    <property type="evidence" value="ECO:0007669"/>
    <property type="project" value="TreeGrafter"/>
</dbReference>
<dbReference type="InterPro" id="IPR000629">
    <property type="entry name" value="RNA-helicase_DEAD-box_CS"/>
</dbReference>
<dbReference type="PROSITE" id="PS51192">
    <property type="entry name" value="HELICASE_ATP_BIND_1"/>
    <property type="match status" value="1"/>
</dbReference>
<dbReference type="InterPro" id="IPR001650">
    <property type="entry name" value="Helicase_C-like"/>
</dbReference>
<keyword evidence="4" id="KW-0677">Repeat</keyword>
<feature type="compositionally biased region" description="Pro residues" evidence="19">
    <location>
        <begin position="597"/>
        <end position="632"/>
    </location>
</feature>
<evidence type="ECO:0000256" key="14">
    <source>
        <dbReference type="ARBA" id="ARBA00038719"/>
    </source>
</evidence>
<dbReference type="GO" id="GO:0005524">
    <property type="term" value="F:ATP binding"/>
    <property type="evidence" value="ECO:0007669"/>
    <property type="project" value="UniProtKB-KW"/>
</dbReference>
<dbReference type="FunFam" id="1.25.40.10:FF:000451">
    <property type="entry name" value="mRNA splicing protein (Prp39), putative"/>
    <property type="match status" value="1"/>
</dbReference>
<dbReference type="STRING" id="1658172.A0A1B7NQE1"/>
<dbReference type="InterPro" id="IPR014001">
    <property type="entry name" value="Helicase_ATP-bd"/>
</dbReference>
<dbReference type="InterPro" id="IPR011990">
    <property type="entry name" value="TPR-like_helical_dom_sf"/>
</dbReference>
<dbReference type="InterPro" id="IPR027417">
    <property type="entry name" value="P-loop_NTPase"/>
</dbReference>
<evidence type="ECO:0000256" key="15">
    <source>
        <dbReference type="ARBA" id="ARBA00039685"/>
    </source>
</evidence>
<evidence type="ECO:0000256" key="7">
    <source>
        <dbReference type="ARBA" id="ARBA00022806"/>
    </source>
</evidence>
<evidence type="ECO:0000313" key="23">
    <source>
        <dbReference type="EMBL" id="OAX79042.1"/>
    </source>
</evidence>
<keyword evidence="6" id="KW-0378">Hydrolase</keyword>
<dbReference type="InterPro" id="IPR059164">
    <property type="entry name" value="HAT_PRP39_C"/>
</dbReference>
<protein>
    <recommendedName>
        <fullName evidence="16">Pre-mRNA-splicing ATP-dependent RNA helicase PRP28</fullName>
        <ecNumber evidence="2">3.6.4.13</ecNumber>
    </recommendedName>
    <alternativeName>
        <fullName evidence="15">Pre-mRNA-splicing ATP-dependent RNA helicase prp28</fullName>
    </alternativeName>
</protein>
<evidence type="ECO:0000256" key="10">
    <source>
        <dbReference type="ARBA" id="ARBA00023242"/>
    </source>
</evidence>
<dbReference type="GO" id="GO:0000243">
    <property type="term" value="C:commitment complex"/>
    <property type="evidence" value="ECO:0007669"/>
    <property type="project" value="TreeGrafter"/>
</dbReference>
<reference evidence="23 24" key="1">
    <citation type="submission" date="2015-07" db="EMBL/GenBank/DDBJ databases">
        <title>Emmonsia species relationships and genome sequence.</title>
        <authorList>
            <person name="Cuomo C.A."/>
            <person name="Schwartz I.S."/>
            <person name="Kenyon C."/>
            <person name="de Hoog G.S."/>
            <person name="Govender N.P."/>
            <person name="Botha A."/>
            <person name="Moreno L."/>
            <person name="de Vries M."/>
            <person name="Munoz J.F."/>
            <person name="Stielow J.B."/>
        </authorList>
    </citation>
    <scope>NUCLEOTIDE SEQUENCE [LARGE SCALE GENOMIC DNA]</scope>
    <source>
        <strain evidence="23 24">CBS 136260</strain>
    </source>
</reference>
<dbReference type="PROSITE" id="PS00039">
    <property type="entry name" value="DEAD_ATP_HELICASE"/>
    <property type="match status" value="1"/>
</dbReference>
<comment type="subcellular location">
    <subcellularLocation>
        <location evidence="1">Nucleus</location>
    </subcellularLocation>
</comment>
<dbReference type="SMART" id="SM00386">
    <property type="entry name" value="HAT"/>
    <property type="match status" value="6"/>
</dbReference>
<dbReference type="InterPro" id="IPR003107">
    <property type="entry name" value="HAT"/>
</dbReference>
<accession>A0A1B7NQE1</accession>
<evidence type="ECO:0000256" key="12">
    <source>
        <dbReference type="ARBA" id="ARBA00037954"/>
    </source>
</evidence>
<keyword evidence="8" id="KW-0067">ATP-binding</keyword>
<keyword evidence="7 23" id="KW-0347">Helicase</keyword>
<dbReference type="Pfam" id="PF23241">
    <property type="entry name" value="HAT_PRP39_C"/>
    <property type="match status" value="1"/>
</dbReference>
<dbReference type="Gene3D" id="3.40.50.300">
    <property type="entry name" value="P-loop containing nucleotide triphosphate hydrolases"/>
    <property type="match status" value="2"/>
</dbReference>
<feature type="compositionally biased region" description="Basic and acidic residues" evidence="19">
    <location>
        <begin position="765"/>
        <end position="779"/>
    </location>
</feature>
<evidence type="ECO:0000256" key="18">
    <source>
        <dbReference type="PROSITE-ProRule" id="PRU00552"/>
    </source>
</evidence>
<evidence type="ECO:0000256" key="11">
    <source>
        <dbReference type="ARBA" id="ARBA00037504"/>
    </source>
</evidence>
<evidence type="ECO:0000256" key="4">
    <source>
        <dbReference type="ARBA" id="ARBA00022737"/>
    </source>
</evidence>
<dbReference type="PANTHER" id="PTHR17204:SF5">
    <property type="entry name" value="PRE-MRNA-PROCESSING FACTOR 39"/>
    <property type="match status" value="1"/>
</dbReference>
<dbReference type="Pfam" id="PF00270">
    <property type="entry name" value="DEAD"/>
    <property type="match status" value="1"/>
</dbReference>
<dbReference type="GO" id="GO:0071004">
    <property type="term" value="C:U2-type prespliceosome"/>
    <property type="evidence" value="ECO:0007669"/>
    <property type="project" value="TreeGrafter"/>
</dbReference>
<dbReference type="SUPFAM" id="SSF52540">
    <property type="entry name" value="P-loop containing nucleoside triphosphate hydrolases"/>
    <property type="match status" value="1"/>
</dbReference>
<feature type="region of interest" description="Disordered" evidence="19">
    <location>
        <begin position="543"/>
        <end position="810"/>
    </location>
</feature>
<comment type="similarity">
    <text evidence="13">Belongs to the PRP39 family.</text>
</comment>
<feature type="domain" description="Helicase C-terminal" evidence="21">
    <location>
        <begin position="1181"/>
        <end position="1344"/>
    </location>
</feature>
<dbReference type="FunFam" id="1.25.40.10:FF:000064">
    <property type="entry name" value="Putative pre-mrna-processing factor 39"/>
    <property type="match status" value="1"/>
</dbReference>
<dbReference type="CDD" id="cd17945">
    <property type="entry name" value="DEADc_DDX23"/>
    <property type="match status" value="1"/>
</dbReference>
<dbReference type="GO" id="GO:0000395">
    <property type="term" value="P:mRNA 5'-splice site recognition"/>
    <property type="evidence" value="ECO:0007669"/>
    <property type="project" value="TreeGrafter"/>
</dbReference>
<dbReference type="EMBL" id="LGUA01001186">
    <property type="protein sequence ID" value="OAX79042.1"/>
    <property type="molecule type" value="Genomic_DNA"/>
</dbReference>
<evidence type="ECO:0000256" key="9">
    <source>
        <dbReference type="ARBA" id="ARBA00023187"/>
    </source>
</evidence>
<dbReference type="FunFam" id="3.40.50.300:FF:000322">
    <property type="entry name" value="probable ATP-dependent RNA helicase DDX23"/>
    <property type="match status" value="1"/>
</dbReference>
<dbReference type="InterPro" id="IPR057479">
    <property type="entry name" value="PRP28/DDX23-like_helical"/>
</dbReference>
<dbReference type="PROSITE" id="PS51195">
    <property type="entry name" value="Q_MOTIF"/>
    <property type="match status" value="1"/>
</dbReference>
<organism evidence="23 24">
    <name type="scientific">Emergomyces africanus</name>
    <dbReference type="NCBI Taxonomy" id="1955775"/>
    <lineage>
        <taxon>Eukaryota</taxon>
        <taxon>Fungi</taxon>
        <taxon>Dikarya</taxon>
        <taxon>Ascomycota</taxon>
        <taxon>Pezizomycotina</taxon>
        <taxon>Eurotiomycetes</taxon>
        <taxon>Eurotiomycetidae</taxon>
        <taxon>Onygenales</taxon>
        <taxon>Ajellomycetaceae</taxon>
        <taxon>Emergomyces</taxon>
    </lineage>
</organism>
<dbReference type="Pfam" id="PF23240">
    <property type="entry name" value="HAT_PRP39_N"/>
    <property type="match status" value="1"/>
</dbReference>
<comment type="subunit">
    <text evidence="14">Component of the U5 snRNP complex.</text>
</comment>
<dbReference type="OrthoDB" id="10265668at2759"/>
<feature type="domain" description="DEAD-box RNA helicase Q" evidence="22">
    <location>
        <begin position="934"/>
        <end position="962"/>
    </location>
</feature>
<feature type="compositionally biased region" description="Polar residues" evidence="19">
    <location>
        <begin position="699"/>
        <end position="717"/>
    </location>
</feature>
<sequence>MGDFIFGGTEEENAELKKLHAEVLEDPDNFENWEKLIRAAEGQEGGINRNSNPQAITATRGVYDRFLAKFPLLFGYWKKYADLEFSIAGTEAAEMVYERGVASISNSVDLWTNYCAFKVETSHDADIIRELFDRGASCVGLDFLAHPFWDKYIEFEERLEAHEKIFAILGSVIDIPMHQYARYFERYRQMAQTRPVPELVPPELLSQFRAEVDGAAAGIPPGSKSEAEIERDLRLRIDTYHLEIFSRTQTETTKRWTYESEIKRPYFHVTELDEAQLSNWRKYLDFEEAEGSFSRIQFLYERCLVTCAHYDEFWLRYARWMLAQKGKEEEVRNIYQRASTLYVPISRPETRLHYAYFEELSGRVDVAKDIHSAILVSLPGHIETIVSLANLSRRHGGLEAAIEIYKTQLDAPHCDIQAKAAFVAEWAKLLWKIKGSPDDARQVFQKNQQWYPDSRPFWTSYLMFELEQPTSAETEDMQYQRIKQVMLEIRTKSSLQPAVIKELVQVYMVYLLERGSNESAKEYMTLDREVNGPQSVQAIIKLPTDKDTQVPKIPVNPNGSQSSPVADPIITQQAQVPSSKQYQQPAERPVSSNGKRPPTPPPPPPDTAAPPPPPDSAPPPPPPEDAPPPAPPAVKRKKVGWGSQRQTTPLSVEELLRKKREADEASSKPKFLSKAEREKLALEKRAKEVENKKRLEANGASSPSQGSESNGYRSSASRMDGIDGDSRSSIPTGPRNLRYGAIPTAPAAMRTKQNDMPPPPLPGPKTEKSEQKGEKRPSPEEAQAALIRQRYMGSDQTSSFSAKKKRRRTTERKFNFEWNADEDTSPDYNPLYQNRSTANFFGRGRLAGFSDEVADAVTRNYARALEDRDPEAGRARAREILEMERRRKEEGGRHALDAHWSEKKLEHMRERDWRIFKEDFNISTKGGSVPNPMRSWAESGLPKRLLSIIEKVGYTDPSPIQRAAIPIALQNRDLIGVAVTGSGKTAAFLLPLLVYIAELPRLDEFEWRRNDGPYAIILAPTRELAQQIEIEAKKFSTPLGFNVVSIVGGHSLEEQAYSLRNGAEIIIATPGRLVDCIERRMIVLSQCCYVIMDEADRMIDLGFEEPVNKILDALPVTNEKPDTDDAENPQVMSQHIGGKDRYRQTMMYTATMPAAVERIARKYLRRPAIVTIGNIGEAVDTVEQRVEFISGEDKRKKRLAEILASREFRPPIMVFVNIKRNCDAVARDIKNMGYSTVTLHGSKTQEQREAALASVRNGNTDVLVATDLAGRGIDVPDVSLVVNFNMATNIENYTHRIGRTGRAGKSGVAITFLGNEDSDVLYVFTLSPFLKPRVVYPPSPFKVILY</sequence>
<dbReference type="SUPFAM" id="SSF48452">
    <property type="entry name" value="TPR-like"/>
    <property type="match status" value="1"/>
</dbReference>
<feature type="compositionally biased region" description="Basic and acidic residues" evidence="19">
    <location>
        <begin position="654"/>
        <end position="696"/>
    </location>
</feature>
<comment type="function">
    <text evidence="11">ATP-dependent RNA helicase involved in mRNA splicing. May destabilize the U1/5'-splice site duplex to permit an effective competition for the 5'-splice site by the U6 snRNA, resulting in the switch between U1 and U6 at the 5'-splice site. May also act to unwind the U4/U6 base-pairing interaction in the U4/U6/U5 snRNP, facilitating the first covalent step of splicing.</text>
</comment>
<evidence type="ECO:0000256" key="13">
    <source>
        <dbReference type="ARBA" id="ARBA00038019"/>
    </source>
</evidence>
<dbReference type="InterPro" id="IPR014014">
    <property type="entry name" value="RNA_helicase_DEAD_Q_motif"/>
</dbReference>
<evidence type="ECO:0000259" key="21">
    <source>
        <dbReference type="PROSITE" id="PS51194"/>
    </source>
</evidence>
<feature type="short sequence motif" description="Q motif" evidence="18">
    <location>
        <begin position="934"/>
        <end position="962"/>
    </location>
</feature>
<dbReference type="GO" id="GO:0016787">
    <property type="term" value="F:hydrolase activity"/>
    <property type="evidence" value="ECO:0007669"/>
    <property type="project" value="UniProtKB-KW"/>
</dbReference>
<evidence type="ECO:0000256" key="2">
    <source>
        <dbReference type="ARBA" id="ARBA00012552"/>
    </source>
</evidence>
<keyword evidence="5" id="KW-0547">Nucleotide-binding</keyword>
<evidence type="ECO:0000256" key="8">
    <source>
        <dbReference type="ARBA" id="ARBA00022840"/>
    </source>
</evidence>
<evidence type="ECO:0000256" key="19">
    <source>
        <dbReference type="SAM" id="MobiDB-lite"/>
    </source>
</evidence>
<comment type="similarity">
    <text evidence="12">Belongs to the DEAD box helicase family. DDX23/PRP28 subfamily.</text>
</comment>
<dbReference type="PROSITE" id="PS51194">
    <property type="entry name" value="HELICASE_CTER"/>
    <property type="match status" value="1"/>
</dbReference>
<proteinExistence type="inferred from homology"/>